<proteinExistence type="predicted"/>
<organism evidence="1 2">
    <name type="scientific">Cronartium quercuum f. sp. fusiforme G11</name>
    <dbReference type="NCBI Taxonomy" id="708437"/>
    <lineage>
        <taxon>Eukaryota</taxon>
        <taxon>Fungi</taxon>
        <taxon>Dikarya</taxon>
        <taxon>Basidiomycota</taxon>
        <taxon>Pucciniomycotina</taxon>
        <taxon>Pucciniomycetes</taxon>
        <taxon>Pucciniales</taxon>
        <taxon>Coleosporiaceae</taxon>
        <taxon>Cronartium</taxon>
    </lineage>
</organism>
<dbReference type="EMBL" id="MU167289">
    <property type="protein sequence ID" value="KAG0144772.1"/>
    <property type="molecule type" value="Genomic_DNA"/>
</dbReference>
<dbReference type="AlphaFoldDB" id="A0A9P6TA35"/>
<accession>A0A9P6TA35</accession>
<reference evidence="1" key="1">
    <citation type="submission" date="2013-11" db="EMBL/GenBank/DDBJ databases">
        <title>Genome sequence of the fusiform rust pathogen reveals effectors for host alternation and coevolution with pine.</title>
        <authorList>
            <consortium name="DOE Joint Genome Institute"/>
            <person name="Smith K."/>
            <person name="Pendleton A."/>
            <person name="Kubisiak T."/>
            <person name="Anderson C."/>
            <person name="Salamov A."/>
            <person name="Aerts A."/>
            <person name="Riley R."/>
            <person name="Clum A."/>
            <person name="Lindquist E."/>
            <person name="Ence D."/>
            <person name="Campbell M."/>
            <person name="Kronenberg Z."/>
            <person name="Feau N."/>
            <person name="Dhillon B."/>
            <person name="Hamelin R."/>
            <person name="Burleigh J."/>
            <person name="Smith J."/>
            <person name="Yandell M."/>
            <person name="Nelson C."/>
            <person name="Grigoriev I."/>
            <person name="Davis J."/>
        </authorList>
    </citation>
    <scope>NUCLEOTIDE SEQUENCE</scope>
    <source>
        <strain evidence="1">G11</strain>
    </source>
</reference>
<protein>
    <submittedName>
        <fullName evidence="1">Uncharacterized protein</fullName>
    </submittedName>
</protein>
<evidence type="ECO:0000313" key="2">
    <source>
        <dbReference type="Proteomes" id="UP000886653"/>
    </source>
</evidence>
<keyword evidence="2" id="KW-1185">Reference proteome</keyword>
<comment type="caution">
    <text evidence="1">The sequence shown here is derived from an EMBL/GenBank/DDBJ whole genome shotgun (WGS) entry which is preliminary data.</text>
</comment>
<gene>
    <name evidence="1" type="ORF">CROQUDRAFT_94696</name>
</gene>
<dbReference type="Proteomes" id="UP000886653">
    <property type="component" value="Unassembled WGS sequence"/>
</dbReference>
<sequence length="56" mass="6478">MTSLTPLLGWDKCEDRAKQGGPTDSSRADRFLIIGYRTVRAERDEEREKLTRDHSL</sequence>
<evidence type="ECO:0000313" key="1">
    <source>
        <dbReference type="EMBL" id="KAG0144772.1"/>
    </source>
</evidence>
<name>A0A9P6TA35_9BASI</name>